<comment type="caution">
    <text evidence="2">The sequence shown here is derived from an EMBL/GenBank/DDBJ whole genome shotgun (WGS) entry which is preliminary data.</text>
</comment>
<name>A0AAN7U1A2_9MYCE</name>
<dbReference type="Proteomes" id="UP001344447">
    <property type="component" value="Unassembled WGS sequence"/>
</dbReference>
<keyword evidence="3" id="KW-1185">Reference proteome</keyword>
<organism evidence="2 3">
    <name type="scientific">Dictyostelium firmibasis</name>
    <dbReference type="NCBI Taxonomy" id="79012"/>
    <lineage>
        <taxon>Eukaryota</taxon>
        <taxon>Amoebozoa</taxon>
        <taxon>Evosea</taxon>
        <taxon>Eumycetozoa</taxon>
        <taxon>Dictyostelia</taxon>
        <taxon>Dictyosteliales</taxon>
        <taxon>Dictyosteliaceae</taxon>
        <taxon>Dictyostelium</taxon>
    </lineage>
</organism>
<protein>
    <submittedName>
        <fullName evidence="2">Uncharacterized protein</fullName>
    </submittedName>
</protein>
<dbReference type="AlphaFoldDB" id="A0AAN7U1A2"/>
<dbReference type="EMBL" id="JAVFKY010000003">
    <property type="protein sequence ID" value="KAK5579371.1"/>
    <property type="molecule type" value="Genomic_DNA"/>
</dbReference>
<keyword evidence="1" id="KW-0812">Transmembrane</keyword>
<gene>
    <name evidence="2" type="ORF">RB653_009053</name>
</gene>
<proteinExistence type="predicted"/>
<evidence type="ECO:0000313" key="3">
    <source>
        <dbReference type="Proteomes" id="UP001344447"/>
    </source>
</evidence>
<keyword evidence="1" id="KW-0472">Membrane</keyword>
<feature type="transmembrane region" description="Helical" evidence="1">
    <location>
        <begin position="86"/>
        <end position="103"/>
    </location>
</feature>
<reference evidence="2 3" key="1">
    <citation type="submission" date="2023-11" db="EMBL/GenBank/DDBJ databases">
        <title>Dfirmibasis_genome.</title>
        <authorList>
            <person name="Edelbroek B."/>
            <person name="Kjellin J."/>
            <person name="Jerlstrom-Hultqvist J."/>
            <person name="Soderbom F."/>
        </authorList>
    </citation>
    <scope>NUCLEOTIDE SEQUENCE [LARGE SCALE GENOMIC DNA]</scope>
    <source>
        <strain evidence="2 3">TNS-C-14</strain>
    </source>
</reference>
<sequence length="120" mass="13268">MADNWDKEKIAKKAAESLKNAKNTASSYASGINASKEQLGSNFKNVKENISSNLNSAKHTIEDNVHNAQSRSGFPPKVSSGGSNKFVGFLALGIFGLFAWKFYEGKKYKENEQKLIKQKH</sequence>
<evidence type="ECO:0000256" key="1">
    <source>
        <dbReference type="SAM" id="Phobius"/>
    </source>
</evidence>
<keyword evidence="1" id="KW-1133">Transmembrane helix</keyword>
<evidence type="ECO:0000313" key="2">
    <source>
        <dbReference type="EMBL" id="KAK5579371.1"/>
    </source>
</evidence>
<accession>A0AAN7U1A2</accession>